<accession>A0A8T2PRJ0</accession>
<dbReference type="AlphaFoldDB" id="A0A8T2PRJ0"/>
<evidence type="ECO:0000313" key="2">
    <source>
        <dbReference type="EMBL" id="KAG9353948.1"/>
    </source>
</evidence>
<feature type="signal peptide" evidence="1">
    <location>
        <begin position="1"/>
        <end position="19"/>
    </location>
</feature>
<keyword evidence="1" id="KW-0732">Signal</keyword>
<dbReference type="Proteomes" id="UP000824540">
    <property type="component" value="Unassembled WGS sequence"/>
</dbReference>
<evidence type="ECO:0000256" key="1">
    <source>
        <dbReference type="SAM" id="SignalP"/>
    </source>
</evidence>
<reference evidence="2" key="1">
    <citation type="thesis" date="2021" institute="BYU ScholarsArchive" country="Provo, UT, USA">
        <title>Applications of and Algorithms for Genome Assembly and Genomic Analyses with an Emphasis on Marine Teleosts.</title>
        <authorList>
            <person name="Pickett B.D."/>
        </authorList>
    </citation>
    <scope>NUCLEOTIDE SEQUENCE</scope>
    <source>
        <strain evidence="2">HI-2016</strain>
    </source>
</reference>
<proteinExistence type="predicted"/>
<feature type="chain" id="PRO_5035781396" evidence="1">
    <location>
        <begin position="20"/>
        <end position="333"/>
    </location>
</feature>
<gene>
    <name evidence="2" type="ORF">JZ751_012072</name>
</gene>
<keyword evidence="3" id="KW-1185">Reference proteome</keyword>
<name>A0A8T2PRJ0_9TELE</name>
<comment type="caution">
    <text evidence="2">The sequence shown here is derived from an EMBL/GenBank/DDBJ whole genome shotgun (WGS) entry which is preliminary data.</text>
</comment>
<organism evidence="2 3">
    <name type="scientific">Albula glossodonta</name>
    <name type="common">roundjaw bonefish</name>
    <dbReference type="NCBI Taxonomy" id="121402"/>
    <lineage>
        <taxon>Eukaryota</taxon>
        <taxon>Metazoa</taxon>
        <taxon>Chordata</taxon>
        <taxon>Craniata</taxon>
        <taxon>Vertebrata</taxon>
        <taxon>Euteleostomi</taxon>
        <taxon>Actinopterygii</taxon>
        <taxon>Neopterygii</taxon>
        <taxon>Teleostei</taxon>
        <taxon>Albuliformes</taxon>
        <taxon>Albulidae</taxon>
        <taxon>Albula</taxon>
    </lineage>
</organism>
<dbReference type="OrthoDB" id="8967054at2759"/>
<protein>
    <submittedName>
        <fullName evidence="2">Uncharacterized protein</fullName>
    </submittedName>
</protein>
<feature type="non-terminal residue" evidence="2">
    <location>
        <position position="333"/>
    </location>
</feature>
<dbReference type="EMBL" id="JAFBMS010000003">
    <property type="protein sequence ID" value="KAG9353948.1"/>
    <property type="molecule type" value="Genomic_DNA"/>
</dbReference>
<evidence type="ECO:0000313" key="3">
    <source>
        <dbReference type="Proteomes" id="UP000824540"/>
    </source>
</evidence>
<sequence>MSKFILALCLVFTAGGLESDVSTAVTEMPLMRVNPNVIIKIDQVELICEAPSSLSGFQCTFYTHPSRQVFAHTNSSGHMCVLPVRGADLLAGLGAGGLRTEVRIYCVYRGSGEGEINQSEPSQNVTVAVWDTDTLTNPLITVHQTHLDVGQKAIIRCTPDHADHCLFFSNQTLIRRVSYSSKHKFCHLSVSVDELVGDREFMGKAALLVSCAVEVTLGKELNHTSYSDVVTTSVTVDHNVTNKQDPVQMTCVSENGTGCSFYRGYENITWSPYSEELGGCRVSVLGVDLLGERDGEGGAEVQLRCAVEEEVGGKVLPSRLSHAVTLEILADPE</sequence>